<dbReference type="Proteomes" id="UP000233618">
    <property type="component" value="Unassembled WGS sequence"/>
</dbReference>
<evidence type="ECO:0000313" key="2">
    <source>
        <dbReference type="Proteomes" id="UP000233618"/>
    </source>
</evidence>
<name>A0A2N3IC99_9BACT</name>
<organism evidence="1 2">
    <name type="scientific">Labilibaculum manganireducens</name>
    <dbReference type="NCBI Taxonomy" id="1940525"/>
    <lineage>
        <taxon>Bacteria</taxon>
        <taxon>Pseudomonadati</taxon>
        <taxon>Bacteroidota</taxon>
        <taxon>Bacteroidia</taxon>
        <taxon>Marinilabiliales</taxon>
        <taxon>Marinifilaceae</taxon>
        <taxon>Labilibaculum</taxon>
    </lineage>
</organism>
<dbReference type="RefSeq" id="WP_101308931.1">
    <property type="nucleotide sequence ID" value="NZ_MVDE01000006.1"/>
</dbReference>
<reference evidence="1 2" key="1">
    <citation type="journal article" date="2017" name="Front. Microbiol.">
        <title>Labilibaculum manganireducens gen. nov., sp. nov. and Labilibaculum filiforme sp. nov., Novel Bacteroidetes Isolated from Subsurface Sediments of the Baltic Sea.</title>
        <authorList>
            <person name="Vandieken V."/>
            <person name="Marshall I.P."/>
            <person name="Niemann H."/>
            <person name="Engelen B."/>
            <person name="Cypionka H."/>
        </authorList>
    </citation>
    <scope>NUCLEOTIDE SEQUENCE [LARGE SCALE GENOMIC DNA]</scope>
    <source>
        <strain evidence="1 2">59.10-2M</strain>
    </source>
</reference>
<gene>
    <name evidence="1" type="ORF">BZG01_06015</name>
</gene>
<evidence type="ECO:0000313" key="1">
    <source>
        <dbReference type="EMBL" id="PKQ67920.1"/>
    </source>
</evidence>
<sequence length="156" mass="18084">MKTKVNQFKCLLILFCLFLIIGVGCEKDDEKSNYAEGYIVGFDPCTINHQYRIGYIFISTDLQDTLVTYNLSDPSYKMPASVLLNPSDTLYKIPESYFQNYRNSAYLPKAVRYEFKIKITYAYATNEEKKFNLCSTDFNYSDFNNAKQVIIKSAIK</sequence>
<accession>A0A2N3IC99</accession>
<comment type="caution">
    <text evidence="1">The sequence shown here is derived from an EMBL/GenBank/DDBJ whole genome shotgun (WGS) entry which is preliminary data.</text>
</comment>
<dbReference type="PROSITE" id="PS51257">
    <property type="entry name" value="PROKAR_LIPOPROTEIN"/>
    <property type="match status" value="1"/>
</dbReference>
<proteinExistence type="predicted"/>
<protein>
    <submittedName>
        <fullName evidence="1">Uncharacterized protein</fullName>
    </submittedName>
</protein>
<dbReference type="AlphaFoldDB" id="A0A2N3IC99"/>
<keyword evidence="2" id="KW-1185">Reference proteome</keyword>
<dbReference type="EMBL" id="MVDE01000006">
    <property type="protein sequence ID" value="PKQ67920.1"/>
    <property type="molecule type" value="Genomic_DNA"/>
</dbReference>